<accession>A0A843V9P6</accession>
<evidence type="ECO:0000313" key="1">
    <source>
        <dbReference type="EMBL" id="MQL90294.1"/>
    </source>
</evidence>
<keyword evidence="2" id="KW-1185">Reference proteome</keyword>
<comment type="caution">
    <text evidence="1">The sequence shown here is derived from an EMBL/GenBank/DDBJ whole genome shotgun (WGS) entry which is preliminary data.</text>
</comment>
<organism evidence="1 2">
    <name type="scientific">Colocasia esculenta</name>
    <name type="common">Wild taro</name>
    <name type="synonym">Arum esculentum</name>
    <dbReference type="NCBI Taxonomy" id="4460"/>
    <lineage>
        <taxon>Eukaryota</taxon>
        <taxon>Viridiplantae</taxon>
        <taxon>Streptophyta</taxon>
        <taxon>Embryophyta</taxon>
        <taxon>Tracheophyta</taxon>
        <taxon>Spermatophyta</taxon>
        <taxon>Magnoliopsida</taxon>
        <taxon>Liliopsida</taxon>
        <taxon>Araceae</taxon>
        <taxon>Aroideae</taxon>
        <taxon>Colocasieae</taxon>
        <taxon>Colocasia</taxon>
    </lineage>
</organism>
<dbReference type="AlphaFoldDB" id="A0A843V9P6"/>
<dbReference type="Proteomes" id="UP000652761">
    <property type="component" value="Unassembled WGS sequence"/>
</dbReference>
<protein>
    <submittedName>
        <fullName evidence="1">Uncharacterized protein</fullName>
    </submittedName>
</protein>
<sequence length="62" mass="6828">MSKQTKTMSKEVYLSTGPGSQPECICRQMQVHLSIDDGNMKFRSSDSGPIWVSPSSTTPTFT</sequence>
<evidence type="ECO:0000313" key="2">
    <source>
        <dbReference type="Proteomes" id="UP000652761"/>
    </source>
</evidence>
<proteinExistence type="predicted"/>
<name>A0A843V9P6_COLES</name>
<reference evidence="1" key="1">
    <citation type="submission" date="2017-07" db="EMBL/GenBank/DDBJ databases">
        <title>Taro Niue Genome Assembly and Annotation.</title>
        <authorList>
            <person name="Atibalentja N."/>
            <person name="Keating K."/>
            <person name="Fields C.J."/>
        </authorList>
    </citation>
    <scope>NUCLEOTIDE SEQUENCE</scope>
    <source>
        <strain evidence="1">Niue_2</strain>
        <tissue evidence="1">Leaf</tissue>
    </source>
</reference>
<dbReference type="EMBL" id="NMUH01001228">
    <property type="protein sequence ID" value="MQL90294.1"/>
    <property type="molecule type" value="Genomic_DNA"/>
</dbReference>
<gene>
    <name evidence="1" type="ORF">Taro_022887</name>
</gene>